<reference evidence="1 2" key="1">
    <citation type="submission" date="2014-09" db="EMBL/GenBank/DDBJ databases">
        <authorList>
            <person name="Ellenberger Sabrina"/>
        </authorList>
    </citation>
    <scope>NUCLEOTIDE SEQUENCE [LARGE SCALE GENOMIC DNA]</scope>
    <source>
        <strain evidence="1 2">CBS 412.66</strain>
    </source>
</reference>
<keyword evidence="2" id="KW-1185">Reference proteome</keyword>
<name>A0A0B7NIA0_9FUNG</name>
<dbReference type="Proteomes" id="UP000054107">
    <property type="component" value="Unassembled WGS sequence"/>
</dbReference>
<gene>
    <name evidence="1" type="primary">PARPA_09273.1 scaffold 36060</name>
</gene>
<evidence type="ECO:0000313" key="1">
    <source>
        <dbReference type="EMBL" id="CEP15072.1"/>
    </source>
</evidence>
<dbReference type="SUPFAM" id="SSF56672">
    <property type="entry name" value="DNA/RNA polymerases"/>
    <property type="match status" value="1"/>
</dbReference>
<proteinExistence type="predicted"/>
<dbReference type="AlphaFoldDB" id="A0A0B7NIA0"/>
<evidence type="ECO:0000313" key="2">
    <source>
        <dbReference type="Proteomes" id="UP000054107"/>
    </source>
</evidence>
<evidence type="ECO:0008006" key="3">
    <source>
        <dbReference type="Google" id="ProtNLM"/>
    </source>
</evidence>
<dbReference type="InterPro" id="IPR043502">
    <property type="entry name" value="DNA/RNA_pol_sf"/>
</dbReference>
<dbReference type="EMBL" id="LN731879">
    <property type="protein sequence ID" value="CEP15072.1"/>
    <property type="molecule type" value="Genomic_DNA"/>
</dbReference>
<protein>
    <recommendedName>
        <fullName evidence="3">Reverse transcriptase domain-containing protein</fullName>
    </recommendedName>
</protein>
<dbReference type="PANTHER" id="PTHR33064">
    <property type="entry name" value="POL PROTEIN"/>
    <property type="match status" value="1"/>
</dbReference>
<sequence length="100" mass="11262">MTDSKEKFLERLRKVNLTLNAIKCIFFKNESDVLGFMVNANGVSPSPSKIPKIMNFPRPNNVSAIQASVNQLGVYRRHIPAFAGIAVPINNFLRKKVKFD</sequence>
<accession>A0A0B7NIA0</accession>
<organism evidence="1 2">
    <name type="scientific">Parasitella parasitica</name>
    <dbReference type="NCBI Taxonomy" id="35722"/>
    <lineage>
        <taxon>Eukaryota</taxon>
        <taxon>Fungi</taxon>
        <taxon>Fungi incertae sedis</taxon>
        <taxon>Mucoromycota</taxon>
        <taxon>Mucoromycotina</taxon>
        <taxon>Mucoromycetes</taxon>
        <taxon>Mucorales</taxon>
        <taxon>Mucorineae</taxon>
        <taxon>Mucoraceae</taxon>
        <taxon>Parasitella</taxon>
    </lineage>
</organism>
<dbReference type="STRING" id="35722.A0A0B7NIA0"/>
<dbReference type="InterPro" id="IPR051320">
    <property type="entry name" value="Viral_Replic_Matur_Polypro"/>
</dbReference>
<dbReference type="InterPro" id="IPR043128">
    <property type="entry name" value="Rev_trsase/Diguanyl_cyclase"/>
</dbReference>
<dbReference type="Gene3D" id="3.30.70.270">
    <property type="match status" value="2"/>
</dbReference>
<dbReference type="OrthoDB" id="2204425at2759"/>
<dbReference type="PANTHER" id="PTHR33064:SF37">
    <property type="entry name" value="RIBONUCLEASE H"/>
    <property type="match status" value="1"/>
</dbReference>